<dbReference type="EMBL" id="JAGYWB010000011">
    <property type="protein sequence ID" value="KAI0505008.1"/>
    <property type="molecule type" value="Genomic_DNA"/>
</dbReference>
<dbReference type="PANTHER" id="PTHR33647:SF5">
    <property type="entry name" value="OS01G0793900 PROTEIN"/>
    <property type="match status" value="1"/>
</dbReference>
<name>A0A8T3B7H6_DENNO</name>
<dbReference type="OrthoDB" id="610799at2759"/>
<accession>A0A8T3B7H6</accession>
<sequence length="108" mass="12548">MGNCLRHRQPATIVDGDDEHEHWIKTEKAEELTTSRPKETSAPSTEVRIRISKKQLEEFLRQAEIKGLPTRDVMIELINMSMAESNEIIHDQYHWKPALRSIAEEPDD</sequence>
<comment type="caution">
    <text evidence="1">The sequence shown here is derived from an EMBL/GenBank/DDBJ whole genome shotgun (WGS) entry which is preliminary data.</text>
</comment>
<protein>
    <submittedName>
        <fullName evidence="1">Uncharacterized protein</fullName>
    </submittedName>
</protein>
<keyword evidence="2" id="KW-1185">Reference proteome</keyword>
<organism evidence="1 2">
    <name type="scientific">Dendrobium nobile</name>
    <name type="common">Orchid</name>
    <dbReference type="NCBI Taxonomy" id="94219"/>
    <lineage>
        <taxon>Eukaryota</taxon>
        <taxon>Viridiplantae</taxon>
        <taxon>Streptophyta</taxon>
        <taxon>Embryophyta</taxon>
        <taxon>Tracheophyta</taxon>
        <taxon>Spermatophyta</taxon>
        <taxon>Magnoliopsida</taxon>
        <taxon>Liliopsida</taxon>
        <taxon>Asparagales</taxon>
        <taxon>Orchidaceae</taxon>
        <taxon>Epidendroideae</taxon>
        <taxon>Malaxideae</taxon>
        <taxon>Dendrobiinae</taxon>
        <taxon>Dendrobium</taxon>
    </lineage>
</organism>
<proteinExistence type="predicted"/>
<dbReference type="Proteomes" id="UP000829196">
    <property type="component" value="Unassembled WGS sequence"/>
</dbReference>
<gene>
    <name evidence="1" type="ORF">KFK09_015965</name>
</gene>
<dbReference type="PANTHER" id="PTHR33647">
    <property type="entry name" value="OS01G0793900 PROTEIN"/>
    <property type="match status" value="1"/>
</dbReference>
<reference evidence="1" key="1">
    <citation type="journal article" date="2022" name="Front. Genet.">
        <title>Chromosome-Scale Assembly of the Dendrobium nobile Genome Provides Insights Into the Molecular Mechanism of the Biosynthesis of the Medicinal Active Ingredient of Dendrobium.</title>
        <authorList>
            <person name="Xu Q."/>
            <person name="Niu S.-C."/>
            <person name="Li K.-L."/>
            <person name="Zheng P.-J."/>
            <person name="Zhang X.-J."/>
            <person name="Jia Y."/>
            <person name="Liu Y."/>
            <person name="Niu Y.-X."/>
            <person name="Yu L.-H."/>
            <person name="Chen D.-F."/>
            <person name="Zhang G.-Q."/>
        </authorList>
    </citation>
    <scope>NUCLEOTIDE SEQUENCE</scope>
    <source>
        <tissue evidence="1">Leaf</tissue>
    </source>
</reference>
<evidence type="ECO:0000313" key="2">
    <source>
        <dbReference type="Proteomes" id="UP000829196"/>
    </source>
</evidence>
<evidence type="ECO:0000313" key="1">
    <source>
        <dbReference type="EMBL" id="KAI0505008.1"/>
    </source>
</evidence>
<dbReference type="AlphaFoldDB" id="A0A8T3B7H6"/>